<evidence type="ECO:0000313" key="5">
    <source>
        <dbReference type="Proteomes" id="UP001157353"/>
    </source>
</evidence>
<name>A0ABQ6E0H7_9GAMM</name>
<dbReference type="SUPFAM" id="SSF52172">
    <property type="entry name" value="CheY-like"/>
    <property type="match status" value="1"/>
</dbReference>
<comment type="caution">
    <text evidence="1">Lacks conserved residue(s) required for the propagation of feature annotation.</text>
</comment>
<feature type="domain" description="Response regulatory" evidence="2">
    <location>
        <begin position="16"/>
        <end position="130"/>
    </location>
</feature>
<dbReference type="RefSeq" id="WP_284203879.1">
    <property type="nucleotide sequence ID" value="NZ_BSPQ01000005.1"/>
</dbReference>
<reference evidence="5" key="1">
    <citation type="journal article" date="2019" name="Int. J. Syst. Evol. Microbiol.">
        <title>The Global Catalogue of Microorganisms (GCM) 10K type strain sequencing project: providing services to taxonomists for standard genome sequencing and annotation.</title>
        <authorList>
            <consortium name="The Broad Institute Genomics Platform"/>
            <consortium name="The Broad Institute Genome Sequencing Center for Infectious Disease"/>
            <person name="Wu L."/>
            <person name="Ma J."/>
        </authorList>
    </citation>
    <scope>NUCLEOTIDE SEQUENCE [LARGE SCALE GENOMIC DNA]</scope>
    <source>
        <strain evidence="5">NBRC 103166</strain>
    </source>
</reference>
<dbReference type="PIRSF" id="PIRSF036382">
    <property type="entry name" value="RR_antiterm"/>
    <property type="match status" value="1"/>
</dbReference>
<dbReference type="PROSITE" id="PS50921">
    <property type="entry name" value="ANTAR"/>
    <property type="match status" value="1"/>
</dbReference>
<evidence type="ECO:0000259" key="3">
    <source>
        <dbReference type="PROSITE" id="PS50921"/>
    </source>
</evidence>
<dbReference type="InterPro" id="IPR001789">
    <property type="entry name" value="Sig_transdc_resp-reg_receiver"/>
</dbReference>
<dbReference type="Gene3D" id="3.40.50.2300">
    <property type="match status" value="1"/>
</dbReference>
<evidence type="ECO:0000313" key="4">
    <source>
        <dbReference type="EMBL" id="GLS90759.1"/>
    </source>
</evidence>
<dbReference type="InterPro" id="IPR011006">
    <property type="entry name" value="CheY-like_superfamily"/>
</dbReference>
<evidence type="ECO:0000256" key="1">
    <source>
        <dbReference type="PROSITE-ProRule" id="PRU00169"/>
    </source>
</evidence>
<sequence>MTTKKIMRLKPQQALSVLLVEDVIDKYSELKMAILKLNHHISDTLNCGEKLAKKCAQIMPKILIIHTNSVDSYLLKELAKIDQLSPLPVIIFATQETPSLIQSAVKVGVSTYIINGFETQRLASVITVAQERFKDRQLLRNELQQTKIQLANRKIVERAKGFVMQQKNISEQEAFNMLRKIAMNNGHSLATVAKNVIEVSELLHE</sequence>
<protein>
    <submittedName>
        <fullName evidence="4">Two-component system response regulator</fullName>
    </submittedName>
</protein>
<dbReference type="Gene3D" id="1.10.10.10">
    <property type="entry name" value="Winged helix-like DNA-binding domain superfamily/Winged helix DNA-binding domain"/>
    <property type="match status" value="1"/>
</dbReference>
<dbReference type="SMART" id="SM01012">
    <property type="entry name" value="ANTAR"/>
    <property type="match status" value="1"/>
</dbReference>
<dbReference type="PROSITE" id="PS50110">
    <property type="entry name" value="RESPONSE_REGULATORY"/>
    <property type="match status" value="1"/>
</dbReference>
<comment type="caution">
    <text evidence="4">The sequence shown here is derived from an EMBL/GenBank/DDBJ whole genome shotgun (WGS) entry which is preliminary data.</text>
</comment>
<evidence type="ECO:0000259" key="2">
    <source>
        <dbReference type="PROSITE" id="PS50110"/>
    </source>
</evidence>
<proteinExistence type="predicted"/>
<dbReference type="InterPro" id="IPR036388">
    <property type="entry name" value="WH-like_DNA-bd_sf"/>
</dbReference>
<dbReference type="Pfam" id="PF03861">
    <property type="entry name" value="ANTAR"/>
    <property type="match status" value="1"/>
</dbReference>
<dbReference type="Proteomes" id="UP001157353">
    <property type="component" value="Unassembled WGS sequence"/>
</dbReference>
<keyword evidence="5" id="KW-1185">Reference proteome</keyword>
<accession>A0ABQ6E0H7</accession>
<dbReference type="EMBL" id="BSPQ01000005">
    <property type="protein sequence ID" value="GLS90759.1"/>
    <property type="molecule type" value="Genomic_DNA"/>
</dbReference>
<feature type="domain" description="ANTAR" evidence="3">
    <location>
        <begin position="136"/>
        <end position="197"/>
    </location>
</feature>
<gene>
    <name evidence="4" type="ORF">GCM10007916_18260</name>
</gene>
<dbReference type="InterPro" id="IPR005561">
    <property type="entry name" value="ANTAR"/>
</dbReference>
<organism evidence="4 5">
    <name type="scientific">Psychromonas marina</name>
    <dbReference type="NCBI Taxonomy" id="88364"/>
    <lineage>
        <taxon>Bacteria</taxon>
        <taxon>Pseudomonadati</taxon>
        <taxon>Pseudomonadota</taxon>
        <taxon>Gammaproteobacteria</taxon>
        <taxon>Alteromonadales</taxon>
        <taxon>Psychromonadaceae</taxon>
        <taxon>Psychromonas</taxon>
    </lineage>
</organism>
<dbReference type="InterPro" id="IPR008327">
    <property type="entry name" value="Sig_transdc_resp-reg_antiterm"/>
</dbReference>